<evidence type="ECO:0000313" key="2">
    <source>
        <dbReference type="Proteomes" id="UP000807025"/>
    </source>
</evidence>
<comment type="caution">
    <text evidence="1">The sequence shown here is derived from an EMBL/GenBank/DDBJ whole genome shotgun (WGS) entry which is preliminary data.</text>
</comment>
<gene>
    <name evidence="1" type="ORF">BDN71DRAFT_1432734</name>
</gene>
<dbReference type="Proteomes" id="UP000807025">
    <property type="component" value="Unassembled WGS sequence"/>
</dbReference>
<reference evidence="1" key="1">
    <citation type="submission" date="2020-11" db="EMBL/GenBank/DDBJ databases">
        <authorList>
            <consortium name="DOE Joint Genome Institute"/>
            <person name="Ahrendt S."/>
            <person name="Riley R."/>
            <person name="Andreopoulos W."/>
            <person name="Labutti K."/>
            <person name="Pangilinan J."/>
            <person name="Ruiz-Duenas F.J."/>
            <person name="Barrasa J.M."/>
            <person name="Sanchez-Garcia M."/>
            <person name="Camarero S."/>
            <person name="Miyauchi S."/>
            <person name="Serrano A."/>
            <person name="Linde D."/>
            <person name="Babiker R."/>
            <person name="Drula E."/>
            <person name="Ayuso-Fernandez I."/>
            <person name="Pacheco R."/>
            <person name="Padilla G."/>
            <person name="Ferreira P."/>
            <person name="Barriuso J."/>
            <person name="Kellner H."/>
            <person name="Castanera R."/>
            <person name="Alfaro M."/>
            <person name="Ramirez L."/>
            <person name="Pisabarro A.G."/>
            <person name="Kuo A."/>
            <person name="Tritt A."/>
            <person name="Lipzen A."/>
            <person name="He G."/>
            <person name="Yan M."/>
            <person name="Ng V."/>
            <person name="Cullen D."/>
            <person name="Martin F."/>
            <person name="Rosso M.-N."/>
            <person name="Henrissat B."/>
            <person name="Hibbett D."/>
            <person name="Martinez A.T."/>
            <person name="Grigoriev I.V."/>
        </authorList>
    </citation>
    <scope>NUCLEOTIDE SEQUENCE</scope>
    <source>
        <strain evidence="1">ATCC 90797</strain>
    </source>
</reference>
<dbReference type="EMBL" id="MU154590">
    <property type="protein sequence ID" value="KAF9493150.1"/>
    <property type="molecule type" value="Genomic_DNA"/>
</dbReference>
<protein>
    <submittedName>
        <fullName evidence="1">Uncharacterized protein</fullName>
    </submittedName>
</protein>
<proteinExistence type="predicted"/>
<dbReference type="AlphaFoldDB" id="A0A9P6DF24"/>
<organism evidence="1 2">
    <name type="scientific">Pleurotus eryngii</name>
    <name type="common">Boletus of the steppes</name>
    <dbReference type="NCBI Taxonomy" id="5323"/>
    <lineage>
        <taxon>Eukaryota</taxon>
        <taxon>Fungi</taxon>
        <taxon>Dikarya</taxon>
        <taxon>Basidiomycota</taxon>
        <taxon>Agaricomycotina</taxon>
        <taxon>Agaricomycetes</taxon>
        <taxon>Agaricomycetidae</taxon>
        <taxon>Agaricales</taxon>
        <taxon>Pleurotineae</taxon>
        <taxon>Pleurotaceae</taxon>
        <taxon>Pleurotus</taxon>
    </lineage>
</organism>
<accession>A0A9P6DF24</accession>
<sequence>MKEGPRSRNGIPKYGSTTREPRYYVCSWGYWRRKKQLQIASTMGNIWIRMQGFHGTLQAEEWEGNKIDLHVLPSWQWSGQSDSGSEGLGREFAKQENTIERRAICRRQYGTALTQSGTRTCESSSILWSLTNGDSRDDHIEAPTYLQLCIISERTARRYPLLRSNLWTNGTTAHARSSWGLSFDEPDGSVGTTNWGVLGGGRDGLSHFNRRDAKDPMSVTLGLKEEKLPRHR</sequence>
<evidence type="ECO:0000313" key="1">
    <source>
        <dbReference type="EMBL" id="KAF9493150.1"/>
    </source>
</evidence>
<name>A0A9P6DF24_PLEER</name>
<keyword evidence="2" id="KW-1185">Reference proteome</keyword>